<evidence type="ECO:0000313" key="4">
    <source>
        <dbReference type="Proteomes" id="UP001454036"/>
    </source>
</evidence>
<dbReference type="AlphaFoldDB" id="A0AAV3QJY3"/>
<keyword evidence="3" id="KW-0472">Membrane</keyword>
<evidence type="ECO:0000259" key="1">
    <source>
        <dbReference type="Pfam" id="PF07727"/>
    </source>
</evidence>
<dbReference type="InterPro" id="IPR013103">
    <property type="entry name" value="RVT_2"/>
</dbReference>
<gene>
    <name evidence="3" type="ORF">LIER_19739</name>
</gene>
<accession>A0AAV3QJY3</accession>
<dbReference type="SUPFAM" id="SSF56672">
    <property type="entry name" value="DNA/RNA polymerases"/>
    <property type="match status" value="1"/>
</dbReference>
<dbReference type="InterPro" id="IPR043502">
    <property type="entry name" value="DNA/RNA_pol_sf"/>
</dbReference>
<dbReference type="Proteomes" id="UP001454036">
    <property type="component" value="Unassembled WGS sequence"/>
</dbReference>
<keyword evidence="3" id="KW-0675">Receptor</keyword>
<dbReference type="InterPro" id="IPR057670">
    <property type="entry name" value="SH3_retrovirus"/>
</dbReference>
<comment type="caution">
    <text evidence="3">The sequence shown here is derived from an EMBL/GenBank/DDBJ whole genome shotgun (WGS) entry which is preliminary data.</text>
</comment>
<evidence type="ECO:0000313" key="3">
    <source>
        <dbReference type="EMBL" id="GAA0164003.1"/>
    </source>
</evidence>
<dbReference type="Pfam" id="PF25597">
    <property type="entry name" value="SH3_retrovirus"/>
    <property type="match status" value="1"/>
</dbReference>
<dbReference type="EMBL" id="BAABME010004917">
    <property type="protein sequence ID" value="GAA0164003.1"/>
    <property type="molecule type" value="Genomic_DNA"/>
</dbReference>
<keyword evidence="4" id="KW-1185">Reference proteome</keyword>
<organism evidence="3 4">
    <name type="scientific">Lithospermum erythrorhizon</name>
    <name type="common">Purple gromwell</name>
    <name type="synonym">Lithospermum officinale var. erythrorhizon</name>
    <dbReference type="NCBI Taxonomy" id="34254"/>
    <lineage>
        <taxon>Eukaryota</taxon>
        <taxon>Viridiplantae</taxon>
        <taxon>Streptophyta</taxon>
        <taxon>Embryophyta</taxon>
        <taxon>Tracheophyta</taxon>
        <taxon>Spermatophyta</taxon>
        <taxon>Magnoliopsida</taxon>
        <taxon>eudicotyledons</taxon>
        <taxon>Gunneridae</taxon>
        <taxon>Pentapetalae</taxon>
        <taxon>asterids</taxon>
        <taxon>lamiids</taxon>
        <taxon>Boraginales</taxon>
        <taxon>Boraginaceae</taxon>
        <taxon>Boraginoideae</taxon>
        <taxon>Lithospermeae</taxon>
        <taxon>Lithospermum</taxon>
    </lineage>
</organism>
<name>A0AAV3QJY3_LITER</name>
<evidence type="ECO:0000259" key="2">
    <source>
        <dbReference type="Pfam" id="PF25597"/>
    </source>
</evidence>
<dbReference type="Pfam" id="PF07727">
    <property type="entry name" value="RVT_2"/>
    <property type="match status" value="1"/>
</dbReference>
<keyword evidence="3" id="KW-0812">Transmembrane</keyword>
<reference evidence="3 4" key="1">
    <citation type="submission" date="2024-01" db="EMBL/GenBank/DDBJ databases">
        <title>The complete chloroplast genome sequence of Lithospermum erythrorhizon: insights into the phylogenetic relationship among Boraginaceae species and the maternal lineages of purple gromwells.</title>
        <authorList>
            <person name="Okada T."/>
            <person name="Watanabe K."/>
        </authorList>
    </citation>
    <scope>NUCLEOTIDE SEQUENCE [LARGE SCALE GENOMIC DNA]</scope>
</reference>
<proteinExistence type="predicted"/>
<sequence>MALFIKAQFPVSKLDPKATKTVFIGYSATNKGYRYFFPVTKKTFTSCDVTFFEHQPYFLPTDKLQEENKDHKDHREAQLWLWDPDVPVISHFTNDVQTTSKEATSKNISKEVDQSHVLENFDTESHNEKNELKVYFRRKKDEVTDPTQVQEFDPVIEPSEPTEQGDHVPNSESLDLPIAFRKALEKNNTWILVNLPPGKKPVGCKWVFTVKYNENGKIERYKARLVAKGFAQTYGIDFSETFAQVAKLNTIRVLLSIVANLDWELHQLYIKNAFLNGELEE</sequence>
<protein>
    <submittedName>
        <fullName evidence="3">Transmembrane signal receptor</fullName>
    </submittedName>
</protein>
<feature type="domain" description="Reverse transcriptase Ty1/copia-type" evidence="1">
    <location>
        <begin position="187"/>
        <end position="281"/>
    </location>
</feature>
<feature type="domain" description="Retroviral polymerase SH3-like" evidence="2">
    <location>
        <begin position="12"/>
        <end position="59"/>
    </location>
</feature>